<name>A0A8H6QD95_9EURO</name>
<dbReference type="InterPro" id="IPR036188">
    <property type="entry name" value="FAD/NAD-bd_sf"/>
</dbReference>
<dbReference type="Proteomes" id="UP000630445">
    <property type="component" value="Unassembled WGS sequence"/>
</dbReference>
<organism evidence="5 7">
    <name type="scientific">Aspergillus hiratsukae</name>
    <dbReference type="NCBI Taxonomy" id="1194566"/>
    <lineage>
        <taxon>Eukaryota</taxon>
        <taxon>Fungi</taxon>
        <taxon>Dikarya</taxon>
        <taxon>Ascomycota</taxon>
        <taxon>Pezizomycotina</taxon>
        <taxon>Eurotiomycetes</taxon>
        <taxon>Eurotiomycetidae</taxon>
        <taxon>Eurotiales</taxon>
        <taxon>Aspergillaceae</taxon>
        <taxon>Aspergillus</taxon>
        <taxon>Aspergillus subgen. Fumigati</taxon>
    </lineage>
</organism>
<dbReference type="Proteomes" id="UP000662466">
    <property type="component" value="Unassembled WGS sequence"/>
</dbReference>
<evidence type="ECO:0000256" key="2">
    <source>
        <dbReference type="ARBA" id="ARBA00023002"/>
    </source>
</evidence>
<comment type="similarity">
    <text evidence="1">Belongs to the paxM FAD-dependent monooxygenase family.</text>
</comment>
<dbReference type="PANTHER" id="PTHR13789">
    <property type="entry name" value="MONOOXYGENASE"/>
    <property type="match status" value="1"/>
</dbReference>
<evidence type="ECO:0000313" key="4">
    <source>
        <dbReference type="EMBL" id="KAF7125352.1"/>
    </source>
</evidence>
<evidence type="ECO:0000256" key="1">
    <source>
        <dbReference type="ARBA" id="ARBA00007992"/>
    </source>
</evidence>
<dbReference type="OrthoDB" id="9993796at2759"/>
<reference evidence="5" key="1">
    <citation type="submission" date="2020-06" db="EMBL/GenBank/DDBJ databases">
        <title>Draft genome sequences of strains closely related to Aspergillus parafelis and Aspergillus hiratsukae.</title>
        <authorList>
            <person name="Dos Santos R.A.C."/>
            <person name="Rivero-Menendez O."/>
            <person name="Steenwyk J.L."/>
            <person name="Mead M.E."/>
            <person name="Goldman G.H."/>
            <person name="Alastruey-Izquierdo A."/>
            <person name="Rokas A."/>
        </authorList>
    </citation>
    <scope>NUCLEOTIDE SEQUENCE</scope>
    <source>
        <strain evidence="4">CNM-CM5793</strain>
        <strain evidence="5">CNM-CM6106</strain>
    </source>
</reference>
<evidence type="ECO:0000313" key="6">
    <source>
        <dbReference type="Proteomes" id="UP000630445"/>
    </source>
</evidence>
<accession>A0A8H6QD95</accession>
<gene>
    <name evidence="4" type="ORF">CNMCM5793_001530</name>
    <name evidence="5" type="ORF">CNMCM6106_005903</name>
</gene>
<dbReference type="EMBL" id="JACBAD010001985">
    <property type="protein sequence ID" value="KAF7125352.1"/>
    <property type="molecule type" value="Genomic_DNA"/>
</dbReference>
<evidence type="ECO:0000313" key="7">
    <source>
        <dbReference type="Proteomes" id="UP000662466"/>
    </source>
</evidence>
<keyword evidence="6" id="KW-1185">Reference proteome</keyword>
<dbReference type="GO" id="GO:0004497">
    <property type="term" value="F:monooxygenase activity"/>
    <property type="evidence" value="ECO:0007669"/>
    <property type="project" value="UniProtKB-KW"/>
</dbReference>
<evidence type="ECO:0000256" key="3">
    <source>
        <dbReference type="ARBA" id="ARBA00023033"/>
    </source>
</evidence>
<dbReference type="SUPFAM" id="SSF54373">
    <property type="entry name" value="FAD-linked reductases, C-terminal domain"/>
    <property type="match status" value="1"/>
</dbReference>
<sequence length="182" mass="19313">MGSNDSSGATEDGLRILNVGAGTGGLAAAIALDNKGMARHWRTGNGGVWDSPDRGLVIYPRQNNEIPGFLCLHPSTMTTIGTGPDSNQSVGRDALIEVYKDSDPLLAKLLSKGEAEETLRIWPLVDMDRLPTRVEGSTPVIRDTAHPFLPYRGSGGAMVIEDGVSVGVLLSKGVQRSESSER</sequence>
<dbReference type="InterPro" id="IPR050493">
    <property type="entry name" value="FAD-dep_Monooxygenase_BioMet"/>
</dbReference>
<protein>
    <submittedName>
        <fullName evidence="5">Uncharacterized protein</fullName>
    </submittedName>
</protein>
<dbReference type="PANTHER" id="PTHR13789:SF261">
    <property type="entry name" value="HYDROXYLASE, PUTATIVE (AFU_ORTHOLOGUE AFUA_7G00590)-RELATED"/>
    <property type="match status" value="1"/>
</dbReference>
<keyword evidence="2" id="KW-0560">Oxidoreductase</keyword>
<proteinExistence type="inferred from homology"/>
<keyword evidence="3" id="KW-0503">Monooxygenase</keyword>
<comment type="caution">
    <text evidence="5">The sequence shown here is derived from an EMBL/GenBank/DDBJ whole genome shotgun (WGS) entry which is preliminary data.</text>
</comment>
<dbReference type="EMBL" id="JACBAF010001922">
    <property type="protein sequence ID" value="KAF7171555.1"/>
    <property type="molecule type" value="Genomic_DNA"/>
</dbReference>
<dbReference type="Gene3D" id="3.50.50.60">
    <property type="entry name" value="FAD/NAD(P)-binding domain"/>
    <property type="match status" value="1"/>
</dbReference>
<dbReference type="AlphaFoldDB" id="A0A8H6QD95"/>
<evidence type="ECO:0000313" key="5">
    <source>
        <dbReference type="EMBL" id="KAF7171555.1"/>
    </source>
</evidence>